<sequence>MDTKGRHIIVCDNGTGSVKCGLAGSNLPAHIFPSIVGRPILRAMNTCDANGVQMDDVMVGDEALKLRSLLAVSHPMENGIIRNWEDMCHVWDYTFGPKKMNIEPANSKILLAEPPMIPTRYREKMMEVMFEHYGFDATYLASQAVLTLYGQGLTTGAVIDAGDGVTNICAVYEEAALPHLTKRLNVCGRDITRRLVKLLMQRGYALNNSADFETVRLMKEKLCYVGYDIEQEKRLAEDTTALVESYTLPDGRVIKIGGERFEAPEAFFQPHLIDVEAAGLSEMAFNVIQAADIDIRPQLFRHIVLSGGSTMFPGFPSRLENDLKKLFLERVLQRDAENMPKFKIRIKDPPTRKNNVFNGGSVLANVTKDRDDFWMSKEEYEEQGLKVLDKLKQKSKKKEKYETDEGWP</sequence>
<dbReference type="HOGENOM" id="CLU_027965_0_0_1"/>
<dbReference type="Proteomes" id="UP000008744">
    <property type="component" value="Unassembled WGS sequence"/>
</dbReference>
<dbReference type="GO" id="GO:0003779">
    <property type="term" value="F:actin binding"/>
    <property type="evidence" value="ECO:0007669"/>
    <property type="project" value="UniProtKB-KW"/>
</dbReference>
<evidence type="ECO:0000256" key="4">
    <source>
        <dbReference type="ARBA" id="ARBA00022490"/>
    </source>
</evidence>
<dbReference type="SUPFAM" id="SSF53067">
    <property type="entry name" value="Actin-like ATPase domain"/>
    <property type="match status" value="2"/>
</dbReference>
<reference evidence="9 10" key="1">
    <citation type="journal article" date="2007" name="Nature">
        <title>Evolution of genes and genomes on the Drosophila phylogeny.</title>
        <authorList>
            <consortium name="Drosophila 12 Genomes Consortium"/>
            <person name="Clark A.G."/>
            <person name="Eisen M.B."/>
            <person name="Smith D.R."/>
            <person name="Bergman C.M."/>
            <person name="Oliver B."/>
            <person name="Markow T.A."/>
            <person name="Kaufman T.C."/>
            <person name="Kellis M."/>
            <person name="Gelbart W."/>
            <person name="Iyer V.N."/>
            <person name="Pollard D.A."/>
            <person name="Sackton T.B."/>
            <person name="Larracuente A.M."/>
            <person name="Singh N.D."/>
            <person name="Abad J.P."/>
            <person name="Abt D.N."/>
            <person name="Adryan B."/>
            <person name="Aguade M."/>
            <person name="Akashi H."/>
            <person name="Anderson W.W."/>
            <person name="Aquadro C.F."/>
            <person name="Ardell D.H."/>
            <person name="Arguello R."/>
            <person name="Artieri C.G."/>
            <person name="Barbash D.A."/>
            <person name="Barker D."/>
            <person name="Barsanti P."/>
            <person name="Batterham P."/>
            <person name="Batzoglou S."/>
            <person name="Begun D."/>
            <person name="Bhutkar A."/>
            <person name="Blanco E."/>
            <person name="Bosak S.A."/>
            <person name="Bradley R.K."/>
            <person name="Brand A.D."/>
            <person name="Brent M.R."/>
            <person name="Brooks A.N."/>
            <person name="Brown R.H."/>
            <person name="Butlin R.K."/>
            <person name="Caggese C."/>
            <person name="Calvi B.R."/>
            <person name="Bernardo de Carvalho A."/>
            <person name="Caspi A."/>
            <person name="Castrezana S."/>
            <person name="Celniker S.E."/>
            <person name="Chang J.L."/>
            <person name="Chapple C."/>
            <person name="Chatterji S."/>
            <person name="Chinwalla A."/>
            <person name="Civetta A."/>
            <person name="Clifton S.W."/>
            <person name="Comeron J.M."/>
            <person name="Costello J.C."/>
            <person name="Coyne J.A."/>
            <person name="Daub J."/>
            <person name="David R.G."/>
            <person name="Delcher A.L."/>
            <person name="Delehaunty K."/>
            <person name="Do C.B."/>
            <person name="Ebling H."/>
            <person name="Edwards K."/>
            <person name="Eickbush T."/>
            <person name="Evans J.D."/>
            <person name="Filipski A."/>
            <person name="Findeiss S."/>
            <person name="Freyhult E."/>
            <person name="Fulton L."/>
            <person name="Fulton R."/>
            <person name="Garcia A.C."/>
            <person name="Gardiner A."/>
            <person name="Garfield D.A."/>
            <person name="Garvin B.E."/>
            <person name="Gibson G."/>
            <person name="Gilbert D."/>
            <person name="Gnerre S."/>
            <person name="Godfrey J."/>
            <person name="Good R."/>
            <person name="Gotea V."/>
            <person name="Gravely B."/>
            <person name="Greenberg A.J."/>
            <person name="Griffiths-Jones S."/>
            <person name="Gross S."/>
            <person name="Guigo R."/>
            <person name="Gustafson E.A."/>
            <person name="Haerty W."/>
            <person name="Hahn M.W."/>
            <person name="Halligan D.L."/>
            <person name="Halpern A.L."/>
            <person name="Halter G.M."/>
            <person name="Han M.V."/>
            <person name="Heger A."/>
            <person name="Hillier L."/>
            <person name="Hinrichs A.S."/>
            <person name="Holmes I."/>
            <person name="Hoskins R.A."/>
            <person name="Hubisz M.J."/>
            <person name="Hultmark D."/>
            <person name="Huntley M.A."/>
            <person name="Jaffe D.B."/>
            <person name="Jagadeeshan S."/>
            <person name="Jeck W.R."/>
            <person name="Johnson J."/>
            <person name="Jones C.D."/>
            <person name="Jordan W.C."/>
            <person name="Karpen G.H."/>
            <person name="Kataoka E."/>
            <person name="Keightley P.D."/>
            <person name="Kheradpour P."/>
            <person name="Kirkness E.F."/>
            <person name="Koerich L.B."/>
            <person name="Kristiansen K."/>
            <person name="Kudrna D."/>
            <person name="Kulathinal R.J."/>
            <person name="Kumar S."/>
            <person name="Kwok R."/>
            <person name="Lander E."/>
            <person name="Langley C.H."/>
            <person name="Lapoint R."/>
            <person name="Lazzaro B.P."/>
            <person name="Lee S.J."/>
            <person name="Levesque L."/>
            <person name="Li R."/>
            <person name="Lin C.F."/>
            <person name="Lin M.F."/>
            <person name="Lindblad-Toh K."/>
            <person name="Llopart A."/>
            <person name="Long M."/>
            <person name="Low L."/>
            <person name="Lozovsky E."/>
            <person name="Lu J."/>
            <person name="Luo M."/>
            <person name="Machado C.A."/>
            <person name="Makalowski W."/>
            <person name="Marzo M."/>
            <person name="Matsuda M."/>
            <person name="Matzkin L."/>
            <person name="McAllister B."/>
            <person name="McBride C.S."/>
            <person name="McKernan B."/>
            <person name="McKernan K."/>
            <person name="Mendez-Lago M."/>
            <person name="Minx P."/>
            <person name="Mollenhauer M.U."/>
            <person name="Montooth K."/>
            <person name="Mount S.M."/>
            <person name="Mu X."/>
            <person name="Myers E."/>
            <person name="Negre B."/>
            <person name="Newfeld S."/>
            <person name="Nielsen R."/>
            <person name="Noor M.A."/>
            <person name="O'Grady P."/>
            <person name="Pachter L."/>
            <person name="Papaceit M."/>
            <person name="Parisi M.J."/>
            <person name="Parisi M."/>
            <person name="Parts L."/>
            <person name="Pedersen J.S."/>
            <person name="Pesole G."/>
            <person name="Phillippy A.M."/>
            <person name="Ponting C.P."/>
            <person name="Pop M."/>
            <person name="Porcelli D."/>
            <person name="Powell J.R."/>
            <person name="Prohaska S."/>
            <person name="Pruitt K."/>
            <person name="Puig M."/>
            <person name="Quesneville H."/>
            <person name="Ram K.R."/>
            <person name="Rand D."/>
            <person name="Rasmussen M.D."/>
            <person name="Reed L.K."/>
            <person name="Reenan R."/>
            <person name="Reily A."/>
            <person name="Remington K.A."/>
            <person name="Rieger T.T."/>
            <person name="Ritchie M.G."/>
            <person name="Robin C."/>
            <person name="Rogers Y.H."/>
            <person name="Rohde C."/>
            <person name="Rozas J."/>
            <person name="Rubenfield M.J."/>
            <person name="Ruiz A."/>
            <person name="Russo S."/>
            <person name="Salzberg S.L."/>
            <person name="Sanchez-Gracia A."/>
            <person name="Saranga D.J."/>
            <person name="Sato H."/>
            <person name="Schaeffer S.W."/>
            <person name="Schatz M.C."/>
            <person name="Schlenke T."/>
            <person name="Schwartz R."/>
            <person name="Segarra C."/>
            <person name="Singh R.S."/>
            <person name="Sirot L."/>
            <person name="Sirota M."/>
            <person name="Sisneros N.B."/>
            <person name="Smith C.D."/>
            <person name="Smith T.F."/>
            <person name="Spieth J."/>
            <person name="Stage D.E."/>
            <person name="Stark A."/>
            <person name="Stephan W."/>
            <person name="Strausberg R.L."/>
            <person name="Strempel S."/>
            <person name="Sturgill D."/>
            <person name="Sutton G."/>
            <person name="Sutton G.G."/>
            <person name="Tao W."/>
            <person name="Teichmann S."/>
            <person name="Tobari Y.N."/>
            <person name="Tomimura Y."/>
            <person name="Tsolas J.M."/>
            <person name="Valente V.L."/>
            <person name="Venter E."/>
            <person name="Venter J.C."/>
            <person name="Vicario S."/>
            <person name="Vieira F.G."/>
            <person name="Vilella A.J."/>
            <person name="Villasante A."/>
            <person name="Walenz B."/>
            <person name="Wang J."/>
            <person name="Wasserman M."/>
            <person name="Watts T."/>
            <person name="Wilson D."/>
            <person name="Wilson R.K."/>
            <person name="Wing R.A."/>
            <person name="Wolfner M.F."/>
            <person name="Wong A."/>
            <person name="Wong G.K."/>
            <person name="Wu C.I."/>
            <person name="Wu G."/>
            <person name="Yamamoto D."/>
            <person name="Yang H.P."/>
            <person name="Yang S.P."/>
            <person name="Yorke J.A."/>
            <person name="Yoshida K."/>
            <person name="Zdobnov E."/>
            <person name="Zhang P."/>
            <person name="Zhang Y."/>
            <person name="Zimin A.V."/>
            <person name="Baldwin J."/>
            <person name="Abdouelleil A."/>
            <person name="Abdulkadir J."/>
            <person name="Abebe A."/>
            <person name="Abera B."/>
            <person name="Abreu J."/>
            <person name="Acer S.C."/>
            <person name="Aftuck L."/>
            <person name="Alexander A."/>
            <person name="An P."/>
            <person name="Anderson E."/>
            <person name="Anderson S."/>
            <person name="Arachi H."/>
            <person name="Azer M."/>
            <person name="Bachantsang P."/>
            <person name="Barry A."/>
            <person name="Bayul T."/>
            <person name="Berlin A."/>
            <person name="Bessette D."/>
            <person name="Bloom T."/>
            <person name="Blye J."/>
            <person name="Boguslavskiy L."/>
            <person name="Bonnet C."/>
            <person name="Boukhgalter B."/>
            <person name="Bourzgui I."/>
            <person name="Brown A."/>
            <person name="Cahill P."/>
            <person name="Channer S."/>
            <person name="Cheshatsang Y."/>
            <person name="Chuda L."/>
            <person name="Citroen M."/>
            <person name="Collymore A."/>
            <person name="Cooke P."/>
            <person name="Costello M."/>
            <person name="D'Aco K."/>
            <person name="Daza R."/>
            <person name="De Haan G."/>
            <person name="DeGray S."/>
            <person name="DeMaso C."/>
            <person name="Dhargay N."/>
            <person name="Dooley K."/>
            <person name="Dooley E."/>
            <person name="Doricent M."/>
            <person name="Dorje P."/>
            <person name="Dorjee K."/>
            <person name="Dupes A."/>
            <person name="Elong R."/>
            <person name="Falk J."/>
            <person name="Farina A."/>
            <person name="Faro S."/>
            <person name="Ferguson D."/>
            <person name="Fisher S."/>
            <person name="Foley C.D."/>
            <person name="Franke A."/>
            <person name="Friedrich D."/>
            <person name="Gadbois L."/>
            <person name="Gearin G."/>
            <person name="Gearin C.R."/>
            <person name="Giannoukos G."/>
            <person name="Goode T."/>
            <person name="Graham J."/>
            <person name="Grandbois E."/>
            <person name="Grewal S."/>
            <person name="Gyaltsen K."/>
            <person name="Hafez N."/>
            <person name="Hagos B."/>
            <person name="Hall J."/>
            <person name="Henson C."/>
            <person name="Hollinger A."/>
            <person name="Honan T."/>
            <person name="Huard M.D."/>
            <person name="Hughes L."/>
            <person name="Hurhula B."/>
            <person name="Husby M.E."/>
            <person name="Kamat A."/>
            <person name="Kanga B."/>
            <person name="Kashin S."/>
            <person name="Khazanovich D."/>
            <person name="Kisner P."/>
            <person name="Lance K."/>
            <person name="Lara M."/>
            <person name="Lee W."/>
            <person name="Lennon N."/>
            <person name="Letendre F."/>
            <person name="LeVine R."/>
            <person name="Lipovsky A."/>
            <person name="Liu X."/>
            <person name="Liu J."/>
            <person name="Liu S."/>
            <person name="Lokyitsang T."/>
            <person name="Lokyitsang Y."/>
            <person name="Lubonja R."/>
            <person name="Lui A."/>
            <person name="MacDonald P."/>
            <person name="Magnisalis V."/>
            <person name="Maru K."/>
            <person name="Matthews C."/>
            <person name="McCusker W."/>
            <person name="McDonough S."/>
            <person name="Mehta T."/>
            <person name="Meldrim J."/>
            <person name="Meneus L."/>
            <person name="Mihai O."/>
            <person name="Mihalev A."/>
            <person name="Mihova T."/>
            <person name="Mittelman R."/>
            <person name="Mlenga V."/>
            <person name="Montmayeur A."/>
            <person name="Mulrain L."/>
            <person name="Navidi A."/>
            <person name="Naylor J."/>
            <person name="Negash T."/>
            <person name="Nguyen T."/>
            <person name="Nguyen N."/>
            <person name="Nicol R."/>
            <person name="Norbu C."/>
            <person name="Norbu N."/>
            <person name="Novod N."/>
            <person name="O'Neill B."/>
            <person name="Osman S."/>
            <person name="Markiewicz E."/>
            <person name="Oyono O.L."/>
            <person name="Patti C."/>
            <person name="Phunkhang P."/>
            <person name="Pierre F."/>
            <person name="Priest M."/>
            <person name="Raghuraman S."/>
            <person name="Rege F."/>
            <person name="Reyes R."/>
            <person name="Rise C."/>
            <person name="Rogov P."/>
            <person name="Ross K."/>
            <person name="Ryan E."/>
            <person name="Settipalli S."/>
            <person name="Shea T."/>
            <person name="Sherpa N."/>
            <person name="Shi L."/>
            <person name="Shih D."/>
            <person name="Sparrow T."/>
            <person name="Spaulding J."/>
            <person name="Stalker J."/>
            <person name="Stange-Thomann N."/>
            <person name="Stavropoulos S."/>
            <person name="Stone C."/>
            <person name="Strader C."/>
            <person name="Tesfaye S."/>
            <person name="Thomson T."/>
            <person name="Thoulutsang Y."/>
            <person name="Thoulutsang D."/>
            <person name="Topham K."/>
            <person name="Topping I."/>
            <person name="Tsamla T."/>
            <person name="Vassiliev H."/>
            <person name="Vo A."/>
            <person name="Wangchuk T."/>
            <person name="Wangdi T."/>
            <person name="Weiand M."/>
            <person name="Wilkinson J."/>
            <person name="Wilson A."/>
            <person name="Yadav S."/>
            <person name="Young G."/>
            <person name="Yu Q."/>
            <person name="Zembek L."/>
            <person name="Zhong D."/>
            <person name="Zimmer A."/>
            <person name="Zwirko Z."/>
            <person name="Jaffe D.B."/>
            <person name="Alvarez P."/>
            <person name="Brockman W."/>
            <person name="Butler J."/>
            <person name="Chin C."/>
            <person name="Gnerre S."/>
            <person name="Grabherr M."/>
            <person name="Kleber M."/>
            <person name="Mauceli E."/>
            <person name="MacCallum I."/>
        </authorList>
    </citation>
    <scope>NUCLEOTIDE SEQUENCE [LARGE SCALE GENOMIC DNA]</scope>
    <source>
        <strain evidence="10">MSH-3 / Tucson 14011-0111.49</strain>
    </source>
</reference>
<keyword evidence="4" id="KW-0963">Cytoplasm</keyword>
<dbReference type="Pfam" id="PF00022">
    <property type="entry name" value="Actin"/>
    <property type="match status" value="1"/>
</dbReference>
<organism evidence="10">
    <name type="scientific">Drosophila persimilis</name>
    <name type="common">Fruit fly</name>
    <dbReference type="NCBI Taxonomy" id="7234"/>
    <lineage>
        <taxon>Eukaryota</taxon>
        <taxon>Metazoa</taxon>
        <taxon>Ecdysozoa</taxon>
        <taxon>Arthropoda</taxon>
        <taxon>Hexapoda</taxon>
        <taxon>Insecta</taxon>
        <taxon>Pterygota</taxon>
        <taxon>Neoptera</taxon>
        <taxon>Endopterygota</taxon>
        <taxon>Diptera</taxon>
        <taxon>Brachycera</taxon>
        <taxon>Muscomorpha</taxon>
        <taxon>Ephydroidea</taxon>
        <taxon>Drosophilidae</taxon>
        <taxon>Drosophila</taxon>
        <taxon>Sophophora</taxon>
    </lineage>
</organism>
<dbReference type="OrthoDB" id="5132116at2759"/>
<evidence type="ECO:0000313" key="9">
    <source>
        <dbReference type="EMBL" id="EDW28676.1"/>
    </source>
</evidence>
<dbReference type="Gene3D" id="3.90.640.10">
    <property type="entry name" value="Actin, Chain A, domain 4"/>
    <property type="match status" value="1"/>
</dbReference>
<dbReference type="KEGG" id="dpe:6588892"/>
<evidence type="ECO:0000256" key="1">
    <source>
        <dbReference type="ARBA" id="ARBA00004245"/>
    </source>
</evidence>
<dbReference type="GO" id="GO:0005885">
    <property type="term" value="C:Arp2/3 protein complex"/>
    <property type="evidence" value="ECO:0007669"/>
    <property type="project" value="UniProtKB-ARBA"/>
</dbReference>
<keyword evidence="8" id="KW-0206">Cytoskeleton</keyword>
<dbReference type="PANTHER" id="PTHR11937">
    <property type="entry name" value="ACTIN"/>
    <property type="match status" value="1"/>
</dbReference>
<keyword evidence="10" id="KW-1185">Reference proteome</keyword>
<evidence type="ECO:0000256" key="2">
    <source>
        <dbReference type="ARBA" id="ARBA00010121"/>
    </source>
</evidence>
<name>B4G8J6_DROPE</name>
<dbReference type="InterPro" id="IPR043129">
    <property type="entry name" value="ATPase_NBD"/>
</dbReference>
<proteinExistence type="inferred from homology"/>
<dbReference type="PRINTS" id="PR00190">
    <property type="entry name" value="ACTIN"/>
</dbReference>
<dbReference type="SMR" id="B4G8J6"/>
<evidence type="ECO:0000256" key="3">
    <source>
        <dbReference type="ARBA" id="ARBA00021611"/>
    </source>
</evidence>
<dbReference type="GO" id="GO:0005524">
    <property type="term" value="F:ATP binding"/>
    <property type="evidence" value="ECO:0007669"/>
    <property type="project" value="UniProtKB-KW"/>
</dbReference>
<dbReference type="GO" id="GO:0007015">
    <property type="term" value="P:actin filament organization"/>
    <property type="evidence" value="ECO:0007669"/>
    <property type="project" value="UniProtKB-ARBA"/>
</dbReference>
<gene>
    <name evidence="9" type="primary">Dper\GL19308</name>
    <name evidence="9" type="ORF">Dper_GL19308</name>
</gene>
<dbReference type="AlphaFoldDB" id="B4G8J6"/>
<dbReference type="PhylomeDB" id="B4G8J6"/>
<dbReference type="FunFam" id="3.30.420.40:FF:000148">
    <property type="entry name" value="Actin, alpha skeletal muscle"/>
    <property type="match status" value="1"/>
</dbReference>
<dbReference type="SMART" id="SM00268">
    <property type="entry name" value="ACTIN"/>
    <property type="match status" value="1"/>
</dbReference>
<comment type="subcellular location">
    <subcellularLocation>
        <location evidence="1">Cytoplasm</location>
        <location evidence="1">Cytoskeleton</location>
    </subcellularLocation>
</comment>
<dbReference type="FunFam" id="3.90.640.10:FF:000005">
    <property type="entry name" value="Actin-related protein 2"/>
    <property type="match status" value="1"/>
</dbReference>
<accession>B4G8J6</accession>
<keyword evidence="5" id="KW-0547">Nucleotide-binding</keyword>
<protein>
    <recommendedName>
        <fullName evidence="3">Actin-related protein 2</fullName>
    </recommendedName>
</protein>
<evidence type="ECO:0000313" key="10">
    <source>
        <dbReference type="Proteomes" id="UP000008744"/>
    </source>
</evidence>
<evidence type="ECO:0000256" key="6">
    <source>
        <dbReference type="ARBA" id="ARBA00022840"/>
    </source>
</evidence>
<keyword evidence="7" id="KW-0009">Actin-binding</keyword>
<dbReference type="EMBL" id="CH479180">
    <property type="protein sequence ID" value="EDW28676.1"/>
    <property type="molecule type" value="Genomic_DNA"/>
</dbReference>
<comment type="similarity">
    <text evidence="2">Belongs to the actin family. ARP2 subfamily.</text>
</comment>
<evidence type="ECO:0000256" key="5">
    <source>
        <dbReference type="ARBA" id="ARBA00022741"/>
    </source>
</evidence>
<dbReference type="STRING" id="7234.B4G8J6"/>
<dbReference type="eggNOG" id="KOG0677">
    <property type="taxonomic scope" value="Eukaryota"/>
</dbReference>
<keyword evidence="6" id="KW-0067">ATP-binding</keyword>
<evidence type="ECO:0000256" key="8">
    <source>
        <dbReference type="ARBA" id="ARBA00023212"/>
    </source>
</evidence>
<evidence type="ECO:0000256" key="7">
    <source>
        <dbReference type="ARBA" id="ARBA00023203"/>
    </source>
</evidence>
<dbReference type="Gene3D" id="3.30.420.40">
    <property type="match status" value="2"/>
</dbReference>
<dbReference type="CDD" id="cd10220">
    <property type="entry name" value="ASKHA_NBD_Arp2"/>
    <property type="match status" value="1"/>
</dbReference>
<dbReference type="InterPro" id="IPR004000">
    <property type="entry name" value="Actin"/>
</dbReference>
<dbReference type="OMA" id="MAFNVIQ"/>